<feature type="transmembrane region" description="Helical" evidence="1">
    <location>
        <begin position="80"/>
        <end position="102"/>
    </location>
</feature>
<organism evidence="2 3">
    <name type="scientific">Seminavis robusta</name>
    <dbReference type="NCBI Taxonomy" id="568900"/>
    <lineage>
        <taxon>Eukaryota</taxon>
        <taxon>Sar</taxon>
        <taxon>Stramenopiles</taxon>
        <taxon>Ochrophyta</taxon>
        <taxon>Bacillariophyta</taxon>
        <taxon>Bacillariophyceae</taxon>
        <taxon>Bacillariophycidae</taxon>
        <taxon>Naviculales</taxon>
        <taxon>Naviculaceae</taxon>
        <taxon>Seminavis</taxon>
    </lineage>
</organism>
<sequence length="257" mass="27953">MTSTSSLLPAAVKSLGITAGLLALLFQYLMGLLHIQAIEMKHMDPTDIVLVPLELDRLTVYVSVVSAASWVLAMTNGETFLSLLLHWISAACAFFAIAIVCGASPTEHLYHTALACLYISSLAILLTTTNNGSSTAISGVSWWESRLALPLLPTKKANDESAMLQFHSHLLATCQTHATLFVTIPFQILRLYDWGSQIQRWPLPITLGSTYGFVLGTIGGWMGILALQCSPGLRNGYASWTSTTIRSTTVDDHKRLD</sequence>
<reference evidence="2" key="1">
    <citation type="submission" date="2020-06" db="EMBL/GenBank/DDBJ databases">
        <authorList>
            <consortium name="Plant Systems Biology data submission"/>
        </authorList>
    </citation>
    <scope>NUCLEOTIDE SEQUENCE</scope>
    <source>
        <strain evidence="2">D6</strain>
    </source>
</reference>
<dbReference type="OrthoDB" id="37809at2759"/>
<keyword evidence="1" id="KW-1133">Transmembrane helix</keyword>
<protein>
    <submittedName>
        <fullName evidence="2">Uncharacterized protein</fullName>
    </submittedName>
</protein>
<dbReference type="AlphaFoldDB" id="A0A9N8DYH7"/>
<dbReference type="Proteomes" id="UP001153069">
    <property type="component" value="Unassembled WGS sequence"/>
</dbReference>
<name>A0A9N8DYH7_9STRA</name>
<keyword evidence="3" id="KW-1185">Reference proteome</keyword>
<evidence type="ECO:0000313" key="2">
    <source>
        <dbReference type="EMBL" id="CAB9509176.1"/>
    </source>
</evidence>
<feature type="transmembrane region" description="Helical" evidence="1">
    <location>
        <begin position="58"/>
        <end position="74"/>
    </location>
</feature>
<evidence type="ECO:0000256" key="1">
    <source>
        <dbReference type="SAM" id="Phobius"/>
    </source>
</evidence>
<keyword evidence="1" id="KW-0812">Transmembrane</keyword>
<proteinExistence type="predicted"/>
<feature type="transmembrane region" description="Helical" evidence="1">
    <location>
        <begin position="15"/>
        <end position="37"/>
    </location>
</feature>
<keyword evidence="1" id="KW-0472">Membrane</keyword>
<feature type="transmembrane region" description="Helical" evidence="1">
    <location>
        <begin position="109"/>
        <end position="128"/>
    </location>
</feature>
<evidence type="ECO:0000313" key="3">
    <source>
        <dbReference type="Proteomes" id="UP001153069"/>
    </source>
</evidence>
<comment type="caution">
    <text evidence="2">The sequence shown here is derived from an EMBL/GenBank/DDBJ whole genome shotgun (WGS) entry which is preliminary data.</text>
</comment>
<dbReference type="EMBL" id="CAICTM010000377">
    <property type="protein sequence ID" value="CAB9509176.1"/>
    <property type="molecule type" value="Genomic_DNA"/>
</dbReference>
<accession>A0A9N8DYH7</accession>
<gene>
    <name evidence="2" type="ORF">SEMRO_378_G130200.1</name>
</gene>